<evidence type="ECO:0000256" key="6">
    <source>
        <dbReference type="ARBA" id="ARBA00022729"/>
    </source>
</evidence>
<protein>
    <submittedName>
        <fullName evidence="13">Porin</fullName>
    </submittedName>
</protein>
<evidence type="ECO:0000256" key="4">
    <source>
        <dbReference type="ARBA" id="ARBA00022452"/>
    </source>
</evidence>
<dbReference type="OrthoDB" id="8679056at2"/>
<dbReference type="Pfam" id="PF13609">
    <property type="entry name" value="Porin_4"/>
    <property type="match status" value="1"/>
</dbReference>
<reference evidence="13 14" key="1">
    <citation type="journal article" date="2015" name="Genome Announc.">
        <title>Draft Genome Sequence of Burkholderia sp. Strain PML1(12), an Ectomycorrhizosphere-Inhabiting Bacterium with Effective Mineral-Weathering Ability.</title>
        <authorList>
            <person name="Uroz S."/>
            <person name="Oger P."/>
        </authorList>
    </citation>
    <scope>NUCLEOTIDE SEQUENCE [LARGE SCALE GENOMIC DNA]</scope>
    <source>
        <strain evidence="14">PML1(12)</strain>
    </source>
</reference>
<gene>
    <name evidence="13" type="ORF">EOS_09365</name>
</gene>
<dbReference type="GO" id="GO:0015288">
    <property type="term" value="F:porin activity"/>
    <property type="evidence" value="ECO:0007669"/>
    <property type="project" value="UniProtKB-KW"/>
</dbReference>
<keyword evidence="14" id="KW-1185">Reference proteome</keyword>
<comment type="subunit">
    <text evidence="2">Homotrimer.</text>
</comment>
<organism evidence="13 14">
    <name type="scientific">Caballeronia mineralivorans PML1(12)</name>
    <dbReference type="NCBI Taxonomy" id="908627"/>
    <lineage>
        <taxon>Bacteria</taxon>
        <taxon>Pseudomonadati</taxon>
        <taxon>Pseudomonadota</taxon>
        <taxon>Betaproteobacteria</taxon>
        <taxon>Burkholderiales</taxon>
        <taxon>Burkholderiaceae</taxon>
        <taxon>Caballeronia</taxon>
    </lineage>
</organism>
<evidence type="ECO:0000259" key="12">
    <source>
        <dbReference type="Pfam" id="PF13609"/>
    </source>
</evidence>
<comment type="subcellular location">
    <subcellularLocation>
        <location evidence="1">Cell outer membrane</location>
        <topology evidence="1">Multi-pass membrane protein</topology>
    </subcellularLocation>
</comment>
<keyword evidence="7" id="KW-0406">Ion transport</keyword>
<keyword evidence="8" id="KW-0626">Porin</keyword>
<dbReference type="Gene3D" id="2.40.160.10">
    <property type="entry name" value="Porin"/>
    <property type="match status" value="1"/>
</dbReference>
<comment type="caution">
    <text evidence="13">The sequence shown here is derived from an EMBL/GenBank/DDBJ whole genome shotgun (WGS) entry which is preliminary data.</text>
</comment>
<evidence type="ECO:0000256" key="8">
    <source>
        <dbReference type="ARBA" id="ARBA00023114"/>
    </source>
</evidence>
<evidence type="ECO:0000313" key="14">
    <source>
        <dbReference type="Proteomes" id="UP000035963"/>
    </source>
</evidence>
<dbReference type="PATRIC" id="fig|908627.4.peg.2071"/>
<dbReference type="PANTHER" id="PTHR34501">
    <property type="entry name" value="PROTEIN YDDL-RELATED"/>
    <property type="match status" value="1"/>
</dbReference>
<keyword evidence="10" id="KW-0998">Cell outer membrane</keyword>
<feature type="signal peptide" evidence="11">
    <location>
        <begin position="1"/>
        <end position="26"/>
    </location>
</feature>
<evidence type="ECO:0000256" key="3">
    <source>
        <dbReference type="ARBA" id="ARBA00022448"/>
    </source>
</evidence>
<dbReference type="PANTHER" id="PTHR34501:SF9">
    <property type="entry name" value="MAJOR OUTER MEMBRANE PROTEIN P.IA"/>
    <property type="match status" value="1"/>
</dbReference>
<dbReference type="AlphaFoldDB" id="A0A0J1D1A2"/>
<dbReference type="InterPro" id="IPR023614">
    <property type="entry name" value="Porin_dom_sf"/>
</dbReference>
<dbReference type="InterPro" id="IPR033900">
    <property type="entry name" value="Gram_neg_porin_domain"/>
</dbReference>
<dbReference type="GO" id="GO:0009279">
    <property type="term" value="C:cell outer membrane"/>
    <property type="evidence" value="ECO:0007669"/>
    <property type="project" value="UniProtKB-SubCell"/>
</dbReference>
<dbReference type="SUPFAM" id="SSF56935">
    <property type="entry name" value="Porins"/>
    <property type="match status" value="1"/>
</dbReference>
<dbReference type="RefSeq" id="WP_047846342.1">
    <property type="nucleotide sequence ID" value="NZ_AEJF01000068.1"/>
</dbReference>
<keyword evidence="9" id="KW-0472">Membrane</keyword>
<evidence type="ECO:0000256" key="9">
    <source>
        <dbReference type="ARBA" id="ARBA00023136"/>
    </source>
</evidence>
<keyword evidence="4" id="KW-1134">Transmembrane beta strand</keyword>
<keyword evidence="6 11" id="KW-0732">Signal</keyword>
<dbReference type="Proteomes" id="UP000035963">
    <property type="component" value="Unassembled WGS sequence"/>
</dbReference>
<dbReference type="GO" id="GO:0046930">
    <property type="term" value="C:pore complex"/>
    <property type="evidence" value="ECO:0007669"/>
    <property type="project" value="UniProtKB-KW"/>
</dbReference>
<evidence type="ECO:0000256" key="1">
    <source>
        <dbReference type="ARBA" id="ARBA00004571"/>
    </source>
</evidence>
<evidence type="ECO:0000256" key="5">
    <source>
        <dbReference type="ARBA" id="ARBA00022692"/>
    </source>
</evidence>
<dbReference type="InterPro" id="IPR050298">
    <property type="entry name" value="Gram-neg_bact_OMP"/>
</dbReference>
<dbReference type="CDD" id="cd00342">
    <property type="entry name" value="gram_neg_porins"/>
    <property type="match status" value="1"/>
</dbReference>
<proteinExistence type="predicted"/>
<sequence length="344" mass="36520">MKNRWFGWLTLSVSGVLGVASEAATAQSSVSLAGTVDGGIRYQTNASASGGAVTTMNSNGYFSSNKLDFQGVEDLGGGWSAHFLLESGFNLGNGQFDNTTGTEFNRQAFVGVGGNYGSIDMGRQYTIAHDIVGIYDPFHFHFTPLIPLTVASDGTRFNNDVKYKGSYGPFRLEVENAFGGVAGAFSSGASHGIGMNYSSGPFSIGGLVSHRNLLVGNTYQGDDYYMAGIGFKFGALNVSGGFMSEDQANAAATHTVTHNAFGGLSYQISPAWNFIGGYYQTQVSNDKASRRGLSIVSLAYSLSKRTILYGEMDYTKYKNALVTTLNATGKNSQTAVTVGIDHVF</sequence>
<evidence type="ECO:0000256" key="2">
    <source>
        <dbReference type="ARBA" id="ARBA00011233"/>
    </source>
</evidence>
<feature type="domain" description="Porin" evidence="12">
    <location>
        <begin position="16"/>
        <end position="319"/>
    </location>
</feature>
<dbReference type="EMBL" id="AEJF01000068">
    <property type="protein sequence ID" value="KLU26530.1"/>
    <property type="molecule type" value="Genomic_DNA"/>
</dbReference>
<feature type="chain" id="PRO_5005249540" evidence="11">
    <location>
        <begin position="27"/>
        <end position="344"/>
    </location>
</feature>
<evidence type="ECO:0000256" key="7">
    <source>
        <dbReference type="ARBA" id="ARBA00023065"/>
    </source>
</evidence>
<evidence type="ECO:0000256" key="11">
    <source>
        <dbReference type="SAM" id="SignalP"/>
    </source>
</evidence>
<dbReference type="GO" id="GO:0006811">
    <property type="term" value="P:monoatomic ion transport"/>
    <property type="evidence" value="ECO:0007669"/>
    <property type="project" value="UniProtKB-KW"/>
</dbReference>
<keyword evidence="3" id="KW-0813">Transport</keyword>
<evidence type="ECO:0000256" key="10">
    <source>
        <dbReference type="ARBA" id="ARBA00023237"/>
    </source>
</evidence>
<evidence type="ECO:0000313" key="13">
    <source>
        <dbReference type="EMBL" id="KLU26530.1"/>
    </source>
</evidence>
<accession>A0A0J1D1A2</accession>
<keyword evidence="5" id="KW-0812">Transmembrane</keyword>
<name>A0A0J1D1A2_9BURK</name>